<evidence type="ECO:0000256" key="1">
    <source>
        <dbReference type="ARBA" id="ARBA00010641"/>
    </source>
</evidence>
<dbReference type="Pfam" id="PF08281">
    <property type="entry name" value="Sigma70_r4_2"/>
    <property type="match status" value="1"/>
</dbReference>
<comment type="similarity">
    <text evidence="1">Belongs to the sigma-70 factor family. ECF subfamily.</text>
</comment>
<dbReference type="RefSeq" id="WP_076370790.1">
    <property type="nucleotide sequence ID" value="NZ_FTMG01000002.1"/>
</dbReference>
<dbReference type="InterPro" id="IPR013325">
    <property type="entry name" value="RNA_pol_sigma_r2"/>
</dbReference>
<evidence type="ECO:0000256" key="3">
    <source>
        <dbReference type="ARBA" id="ARBA00023082"/>
    </source>
</evidence>
<dbReference type="SUPFAM" id="SSF88659">
    <property type="entry name" value="Sigma3 and sigma4 domains of RNA polymerase sigma factors"/>
    <property type="match status" value="1"/>
</dbReference>
<evidence type="ECO:0000256" key="4">
    <source>
        <dbReference type="ARBA" id="ARBA00023163"/>
    </source>
</evidence>
<proteinExistence type="inferred from homology"/>
<dbReference type="EMBL" id="JACHCB010000002">
    <property type="protein sequence ID" value="MBB6108708.1"/>
    <property type="molecule type" value="Genomic_DNA"/>
</dbReference>
<reference evidence="7 8" key="1">
    <citation type="submission" date="2020-08" db="EMBL/GenBank/DDBJ databases">
        <title>Genomic Encyclopedia of Type Strains, Phase IV (KMG-V): Genome sequencing to study the core and pangenomes of soil and plant-associated prokaryotes.</title>
        <authorList>
            <person name="Whitman W."/>
        </authorList>
    </citation>
    <scope>NUCLEOTIDE SEQUENCE [LARGE SCALE GENOMIC DNA]</scope>
    <source>
        <strain evidence="7 8">ANJLi2</strain>
    </source>
</reference>
<dbReference type="InterPro" id="IPR007627">
    <property type="entry name" value="RNA_pol_sigma70_r2"/>
</dbReference>
<dbReference type="Gene3D" id="1.10.1740.10">
    <property type="match status" value="1"/>
</dbReference>
<protein>
    <submittedName>
        <fullName evidence="7">RNA polymerase sigma-70 factor (ECF subfamily)</fullName>
    </submittedName>
</protein>
<evidence type="ECO:0000259" key="5">
    <source>
        <dbReference type="Pfam" id="PF04542"/>
    </source>
</evidence>
<evidence type="ECO:0000259" key="6">
    <source>
        <dbReference type="Pfam" id="PF08281"/>
    </source>
</evidence>
<dbReference type="CDD" id="cd06171">
    <property type="entry name" value="Sigma70_r4"/>
    <property type="match status" value="1"/>
</dbReference>
<feature type="domain" description="RNA polymerase sigma factor 70 region 4 type 2" evidence="6">
    <location>
        <begin position="124"/>
        <end position="169"/>
    </location>
</feature>
<comment type="caution">
    <text evidence="7">The sequence shown here is derived from an EMBL/GenBank/DDBJ whole genome shotgun (WGS) entry which is preliminary data.</text>
</comment>
<evidence type="ECO:0000313" key="8">
    <source>
        <dbReference type="Proteomes" id="UP000541583"/>
    </source>
</evidence>
<accession>A0ABR6PG24</accession>
<dbReference type="Proteomes" id="UP000541583">
    <property type="component" value="Unassembled WGS sequence"/>
</dbReference>
<gene>
    <name evidence="7" type="ORF">HDF23_001443</name>
</gene>
<dbReference type="SUPFAM" id="SSF88946">
    <property type="entry name" value="Sigma2 domain of RNA polymerase sigma factors"/>
    <property type="match status" value="1"/>
</dbReference>
<dbReference type="NCBIfam" id="TIGR02937">
    <property type="entry name" value="sigma70-ECF"/>
    <property type="match status" value="1"/>
</dbReference>
<name>A0ABR6PG24_9SPHI</name>
<keyword evidence="3" id="KW-0731">Sigma factor</keyword>
<dbReference type="Gene3D" id="1.10.10.10">
    <property type="entry name" value="Winged helix-like DNA-binding domain superfamily/Winged helix DNA-binding domain"/>
    <property type="match status" value="1"/>
</dbReference>
<dbReference type="InterPro" id="IPR039425">
    <property type="entry name" value="RNA_pol_sigma-70-like"/>
</dbReference>
<keyword evidence="2" id="KW-0805">Transcription regulation</keyword>
<feature type="domain" description="RNA polymerase sigma-70 region 2" evidence="5">
    <location>
        <begin position="27"/>
        <end position="90"/>
    </location>
</feature>
<evidence type="ECO:0000313" key="7">
    <source>
        <dbReference type="EMBL" id="MBB6108708.1"/>
    </source>
</evidence>
<dbReference type="PANTHER" id="PTHR43133:SF46">
    <property type="entry name" value="RNA POLYMERASE SIGMA-70 FACTOR ECF SUBFAMILY"/>
    <property type="match status" value="1"/>
</dbReference>
<sequence>MVTNNLNIVFLLKQLQLGSEQAFAKIYDHFSRPLYRNILYLVKEEEVAQEILQELFLHVWTQRARVDAEKTFWPYLYKVARWLVLKHFRKVAQDKRLIEHLIITTVDHVTNAEDMLIDQEMHALLAKAIENLPPQRKQVFKLCKFDGKSYQEASEILGISTETIRNQIVAANRSVKEYFRLNNDLAILLITPGVACLLTHNITLLA</sequence>
<organism evidence="7 8">
    <name type="scientific">Mucilaginibacter lappiensis</name>
    <dbReference type="NCBI Taxonomy" id="354630"/>
    <lineage>
        <taxon>Bacteria</taxon>
        <taxon>Pseudomonadati</taxon>
        <taxon>Bacteroidota</taxon>
        <taxon>Sphingobacteriia</taxon>
        <taxon>Sphingobacteriales</taxon>
        <taxon>Sphingobacteriaceae</taxon>
        <taxon>Mucilaginibacter</taxon>
    </lineage>
</organism>
<dbReference type="InterPro" id="IPR036388">
    <property type="entry name" value="WH-like_DNA-bd_sf"/>
</dbReference>
<dbReference type="Pfam" id="PF04542">
    <property type="entry name" value="Sigma70_r2"/>
    <property type="match status" value="1"/>
</dbReference>
<keyword evidence="8" id="KW-1185">Reference proteome</keyword>
<dbReference type="InterPro" id="IPR013249">
    <property type="entry name" value="RNA_pol_sigma70_r4_t2"/>
</dbReference>
<evidence type="ECO:0000256" key="2">
    <source>
        <dbReference type="ARBA" id="ARBA00023015"/>
    </source>
</evidence>
<dbReference type="InterPro" id="IPR014284">
    <property type="entry name" value="RNA_pol_sigma-70_dom"/>
</dbReference>
<dbReference type="PANTHER" id="PTHR43133">
    <property type="entry name" value="RNA POLYMERASE ECF-TYPE SIGMA FACTO"/>
    <property type="match status" value="1"/>
</dbReference>
<keyword evidence="4" id="KW-0804">Transcription</keyword>
<dbReference type="InterPro" id="IPR013324">
    <property type="entry name" value="RNA_pol_sigma_r3/r4-like"/>
</dbReference>